<dbReference type="EMBL" id="JADION010000011">
    <property type="protein sequence ID" value="MBF4102480.1"/>
    <property type="molecule type" value="Genomic_DNA"/>
</dbReference>
<dbReference type="GO" id="GO:0003824">
    <property type="term" value="F:catalytic activity"/>
    <property type="evidence" value="ECO:0007669"/>
    <property type="project" value="InterPro"/>
</dbReference>
<gene>
    <name evidence="1" type="ORF">INT80_05295</name>
</gene>
<evidence type="ECO:0000313" key="1">
    <source>
        <dbReference type="EMBL" id="MBF4102480.1"/>
    </source>
</evidence>
<dbReference type="Gene3D" id="3.40.140.20">
    <property type="match status" value="1"/>
</dbReference>
<dbReference type="AlphaFoldDB" id="A0A930UW34"/>
<comment type="caution">
    <text evidence="1">The sequence shown here is derived from an EMBL/GenBank/DDBJ whole genome shotgun (WGS) entry which is preliminary data.</text>
</comment>
<name>A0A930UW34_9PAST</name>
<dbReference type="InterPro" id="IPR024051">
    <property type="entry name" value="AICAR_Tfase_dup_dom_sf"/>
</dbReference>
<protein>
    <submittedName>
        <fullName evidence="1">Uncharacterized protein</fullName>
    </submittedName>
</protein>
<proteinExistence type="predicted"/>
<sequence>MSRVYSAKIAGIKAEDEGLEVKGTVMASDAFFHSVMASMRQRKWV</sequence>
<dbReference type="InterPro" id="IPR016193">
    <property type="entry name" value="Cytidine_deaminase-like"/>
</dbReference>
<reference evidence="1" key="1">
    <citation type="submission" date="2020-11" db="EMBL/GenBank/DDBJ databases">
        <title>Gallibacterium anatis 1637, full genome, WGS.</title>
        <authorList>
            <person name="Laishevtcev A.I."/>
            <person name="Yakimova E.A."/>
            <person name="Petkovich D."/>
            <person name="Stepanova T.V."/>
            <person name="Kalendr R.S."/>
            <person name="Rubalsky E.O."/>
            <person name="Zulkarneev E.R."/>
            <person name="Aleshkin A.V."/>
        </authorList>
    </citation>
    <scope>NUCLEOTIDE SEQUENCE</scope>
    <source>
        <strain evidence="1">1637</strain>
    </source>
</reference>
<organism evidence="1">
    <name type="scientific">Gallibacterium anatis</name>
    <dbReference type="NCBI Taxonomy" id="750"/>
    <lineage>
        <taxon>Bacteria</taxon>
        <taxon>Pseudomonadati</taxon>
        <taxon>Pseudomonadota</taxon>
        <taxon>Gammaproteobacteria</taxon>
        <taxon>Pasteurellales</taxon>
        <taxon>Pasteurellaceae</taxon>
        <taxon>Gallibacterium</taxon>
    </lineage>
</organism>
<accession>A0A930UW34</accession>
<dbReference type="SUPFAM" id="SSF53927">
    <property type="entry name" value="Cytidine deaminase-like"/>
    <property type="match status" value="1"/>
</dbReference>